<accession>A0A1I7YGZ4</accession>
<dbReference type="Proteomes" id="UP000095287">
    <property type="component" value="Unplaced"/>
</dbReference>
<proteinExistence type="predicted"/>
<evidence type="ECO:0000313" key="2">
    <source>
        <dbReference type="WBParaSite" id="L893_g16319.t1"/>
    </source>
</evidence>
<reference evidence="2" key="1">
    <citation type="submission" date="2016-11" db="UniProtKB">
        <authorList>
            <consortium name="WormBaseParasite"/>
        </authorList>
    </citation>
    <scope>IDENTIFICATION</scope>
</reference>
<keyword evidence="1" id="KW-1185">Reference proteome</keyword>
<evidence type="ECO:0000313" key="1">
    <source>
        <dbReference type="Proteomes" id="UP000095287"/>
    </source>
</evidence>
<dbReference type="AlphaFoldDB" id="A0A1I7YGZ4"/>
<sequence>MPSVNRILSRCALPRPTNFRLQMDSLPAPIVEQIVSRLPCRLLKDSLEHLPEESLWHSMYDWAANARARLRVRVFLPEADGAAIFYKLEKDDADRKNWKSFSLDRFLKYPEEYVLESVYIVGQPARREFKRKNHFRLDLADNDTIPSSLQVLLSRPFTLGAHSTLRLSLLNSSYPHVPEVTRHIRREFQIFHVEDVFGYQLAIESILSDLNKSASLRKLTVTSADCGDNLSKLVRDLVFQPQIREVNINGDTIDFDLEFFRAIFRNWQSLQELRGRVTISVPSSISEYATIKSKGRRQLRKTAHFHFSFCDTHRYGFKQQRVNIQYT</sequence>
<protein>
    <submittedName>
        <fullName evidence="2">F-box domain-containing protein</fullName>
    </submittedName>
</protein>
<name>A0A1I7YGZ4_9BILA</name>
<dbReference type="WBParaSite" id="L893_g16319.t1">
    <property type="protein sequence ID" value="L893_g16319.t1"/>
    <property type="gene ID" value="L893_g16319"/>
</dbReference>
<organism evidence="1 2">
    <name type="scientific">Steinernema glaseri</name>
    <dbReference type="NCBI Taxonomy" id="37863"/>
    <lineage>
        <taxon>Eukaryota</taxon>
        <taxon>Metazoa</taxon>
        <taxon>Ecdysozoa</taxon>
        <taxon>Nematoda</taxon>
        <taxon>Chromadorea</taxon>
        <taxon>Rhabditida</taxon>
        <taxon>Tylenchina</taxon>
        <taxon>Panagrolaimomorpha</taxon>
        <taxon>Strongyloidoidea</taxon>
        <taxon>Steinernematidae</taxon>
        <taxon>Steinernema</taxon>
    </lineage>
</organism>